<protein>
    <recommendedName>
        <fullName evidence="7">Protein BTN</fullName>
    </recommendedName>
</protein>
<organism evidence="9 10">
    <name type="scientific">Ascodesmis nigricans</name>
    <dbReference type="NCBI Taxonomy" id="341454"/>
    <lineage>
        <taxon>Eukaryota</taxon>
        <taxon>Fungi</taxon>
        <taxon>Dikarya</taxon>
        <taxon>Ascomycota</taxon>
        <taxon>Pezizomycotina</taxon>
        <taxon>Pezizomycetes</taxon>
        <taxon>Pezizales</taxon>
        <taxon>Ascodesmidaceae</taxon>
        <taxon>Ascodesmis</taxon>
    </lineage>
</organism>
<dbReference type="GO" id="GO:0005774">
    <property type="term" value="C:vacuolar membrane"/>
    <property type="evidence" value="ECO:0007669"/>
    <property type="project" value="UniProtKB-SubCell"/>
</dbReference>
<proteinExistence type="inferred from homology"/>
<evidence type="ECO:0000256" key="3">
    <source>
        <dbReference type="ARBA" id="ARBA00022692"/>
    </source>
</evidence>
<evidence type="ECO:0000256" key="7">
    <source>
        <dbReference type="RuleBase" id="RU361113"/>
    </source>
</evidence>
<comment type="subcellular location">
    <subcellularLocation>
        <location evidence="1">Endomembrane system</location>
        <topology evidence="1">Multi-pass membrane protein</topology>
    </subcellularLocation>
    <subcellularLocation>
        <location evidence="7">Vacuole membrane</location>
        <topology evidence="7">Multi-pass membrane protein</topology>
    </subcellularLocation>
</comment>
<dbReference type="Proteomes" id="UP000298138">
    <property type="component" value="Unassembled WGS sequence"/>
</dbReference>
<keyword evidence="5 7" id="KW-1133">Transmembrane helix</keyword>
<sequence length="322" mass="33730">TARLTLCAVSSFVGLQLLAWCENIGVRVMGIAAASLSSNLGDMSFFQLATRYPTMITQSMGGYAAGSGAAGLIGSFVYTLLTGASVGASPSLVLSGVGIVPAVMLLVYFLVLPKPSTNSVSKGGDSLIGDLGLADKLRLVGPLIWGYMAPLAALMFLENITTQGILPTILYHLPLPSPLSTLFTIPRDFYPFFFTTYQLAIFLGRSSITLFRLPGHNRGSCAAYWALVAVESLCLLALLTHSISMALPSADDGVARKIAAVAGCVFIMGLCGGLGMSNTYWRFLISTIALPDVAAIFVASLLSLWVQPALCQLQVGAGRGGC</sequence>
<feature type="transmembrane region" description="Helical" evidence="7">
    <location>
        <begin position="189"/>
        <end position="211"/>
    </location>
</feature>
<dbReference type="Pfam" id="PF02487">
    <property type="entry name" value="CLN3"/>
    <property type="match status" value="2"/>
</dbReference>
<dbReference type="InterPro" id="IPR003492">
    <property type="entry name" value="Battenin_disease_Cln3"/>
</dbReference>
<keyword evidence="6 7" id="KW-0472">Membrane</keyword>
<keyword evidence="2" id="KW-0813">Transport</keyword>
<evidence type="ECO:0000256" key="5">
    <source>
        <dbReference type="ARBA" id="ARBA00022989"/>
    </source>
</evidence>
<dbReference type="GO" id="GO:0012505">
    <property type="term" value="C:endomembrane system"/>
    <property type="evidence" value="ECO:0007669"/>
    <property type="project" value="UniProtKB-SubCell"/>
</dbReference>
<keyword evidence="3 7" id="KW-0812">Transmembrane</keyword>
<feature type="transmembrane region" description="Helical" evidence="7">
    <location>
        <begin position="258"/>
        <end position="276"/>
    </location>
</feature>
<keyword evidence="4" id="KW-0029">Amino-acid transport</keyword>
<evidence type="ECO:0000313" key="9">
    <source>
        <dbReference type="EMBL" id="TGZ81330.1"/>
    </source>
</evidence>
<evidence type="ECO:0000256" key="1">
    <source>
        <dbReference type="ARBA" id="ARBA00004127"/>
    </source>
</evidence>
<feature type="transmembrane region" description="Helical" evidence="7">
    <location>
        <begin position="144"/>
        <end position="169"/>
    </location>
</feature>
<feature type="transmembrane region" description="Helical" evidence="7">
    <location>
        <begin position="61"/>
        <end position="81"/>
    </location>
</feature>
<evidence type="ECO:0000256" key="6">
    <source>
        <dbReference type="ARBA" id="ARBA00023136"/>
    </source>
</evidence>
<dbReference type="GO" id="GO:0051453">
    <property type="term" value="P:regulation of intracellular pH"/>
    <property type="evidence" value="ECO:0007669"/>
    <property type="project" value="TreeGrafter"/>
</dbReference>
<feature type="non-terminal residue" evidence="9">
    <location>
        <position position="1"/>
    </location>
</feature>
<keyword evidence="10" id="KW-1185">Reference proteome</keyword>
<feature type="chain" id="PRO_5020254837" description="Protein BTN" evidence="8">
    <location>
        <begin position="22"/>
        <end position="322"/>
    </location>
</feature>
<keyword evidence="8" id="KW-0732">Signal</keyword>
<feature type="signal peptide" evidence="8">
    <location>
        <begin position="1"/>
        <end position="21"/>
    </location>
</feature>
<dbReference type="PRINTS" id="PR01315">
    <property type="entry name" value="BATTENIN"/>
</dbReference>
<feature type="transmembrane region" description="Helical" evidence="7">
    <location>
        <begin position="283"/>
        <end position="306"/>
    </location>
</feature>
<gene>
    <name evidence="9" type="ORF">EX30DRAFT_286802</name>
</gene>
<name>A0A4S2MXC8_9PEZI</name>
<comment type="similarity">
    <text evidence="7">Belongs to the battenin family.</text>
</comment>
<evidence type="ECO:0000256" key="2">
    <source>
        <dbReference type="ARBA" id="ARBA00022448"/>
    </source>
</evidence>
<dbReference type="OrthoDB" id="5965864at2759"/>
<dbReference type="GO" id="GO:0006865">
    <property type="term" value="P:amino acid transport"/>
    <property type="evidence" value="ECO:0007669"/>
    <property type="project" value="UniProtKB-KW"/>
</dbReference>
<evidence type="ECO:0000256" key="8">
    <source>
        <dbReference type="SAM" id="SignalP"/>
    </source>
</evidence>
<dbReference type="EMBL" id="ML220120">
    <property type="protein sequence ID" value="TGZ81330.1"/>
    <property type="molecule type" value="Genomic_DNA"/>
</dbReference>
<keyword evidence="7" id="KW-0926">Vacuole</keyword>
<evidence type="ECO:0000256" key="4">
    <source>
        <dbReference type="ARBA" id="ARBA00022970"/>
    </source>
</evidence>
<accession>A0A4S2MXC8</accession>
<reference evidence="9 10" key="1">
    <citation type="submission" date="2019-04" db="EMBL/GenBank/DDBJ databases">
        <title>Comparative genomics and transcriptomics to analyze fruiting body development in filamentous ascomycetes.</title>
        <authorList>
            <consortium name="DOE Joint Genome Institute"/>
            <person name="Lutkenhaus R."/>
            <person name="Traeger S."/>
            <person name="Breuer J."/>
            <person name="Kuo A."/>
            <person name="Lipzen A."/>
            <person name="Pangilinan J."/>
            <person name="Dilworth D."/>
            <person name="Sandor L."/>
            <person name="Poggeler S."/>
            <person name="Barry K."/>
            <person name="Grigoriev I.V."/>
            <person name="Nowrousian M."/>
        </authorList>
    </citation>
    <scope>NUCLEOTIDE SEQUENCE [LARGE SCALE GENOMIC DNA]</scope>
    <source>
        <strain evidence="9 10">CBS 389.68</strain>
    </source>
</reference>
<dbReference type="PANTHER" id="PTHR10981">
    <property type="entry name" value="BATTENIN"/>
    <property type="match status" value="1"/>
</dbReference>
<dbReference type="PANTHER" id="PTHR10981:SF0">
    <property type="entry name" value="BATTENIN"/>
    <property type="match status" value="1"/>
</dbReference>
<feature type="non-terminal residue" evidence="9">
    <location>
        <position position="322"/>
    </location>
</feature>
<feature type="transmembrane region" description="Helical" evidence="7">
    <location>
        <begin position="93"/>
        <end position="112"/>
    </location>
</feature>
<dbReference type="AlphaFoldDB" id="A0A4S2MXC8"/>
<dbReference type="InParanoid" id="A0A4S2MXC8"/>
<evidence type="ECO:0000313" key="10">
    <source>
        <dbReference type="Proteomes" id="UP000298138"/>
    </source>
</evidence>
<feature type="transmembrane region" description="Helical" evidence="7">
    <location>
        <begin position="223"/>
        <end position="246"/>
    </location>
</feature>